<gene>
    <name evidence="2" type="ORF">EAS61_41595</name>
</gene>
<dbReference type="SUPFAM" id="SSF53686">
    <property type="entry name" value="Tryptophan synthase beta subunit-like PLP-dependent enzymes"/>
    <property type="match status" value="1"/>
</dbReference>
<accession>A0A4Q0Q4Z7</accession>
<evidence type="ECO:0000313" key="2">
    <source>
        <dbReference type="EMBL" id="RXG83633.1"/>
    </source>
</evidence>
<dbReference type="Proteomes" id="UP000290174">
    <property type="component" value="Unassembled WGS sequence"/>
</dbReference>
<dbReference type="InterPro" id="IPR036052">
    <property type="entry name" value="TrpB-like_PALP_sf"/>
</dbReference>
<feature type="region of interest" description="Disordered" evidence="1">
    <location>
        <begin position="219"/>
        <end position="240"/>
    </location>
</feature>
<organism evidence="2 3">
    <name type="scientific">Bradyrhizobium zhanjiangense</name>
    <dbReference type="NCBI Taxonomy" id="1325107"/>
    <lineage>
        <taxon>Bacteria</taxon>
        <taxon>Pseudomonadati</taxon>
        <taxon>Pseudomonadota</taxon>
        <taxon>Alphaproteobacteria</taxon>
        <taxon>Hyphomicrobiales</taxon>
        <taxon>Nitrobacteraceae</taxon>
        <taxon>Bradyrhizobium</taxon>
    </lineage>
</organism>
<dbReference type="Gene3D" id="3.40.50.1100">
    <property type="match status" value="1"/>
</dbReference>
<proteinExistence type="predicted"/>
<name>A0A4Q0Q4Z7_9BRAD</name>
<sequence>MKKMSDSYCLSEHSKPDFPLAYGKFATGLSHGVGKIDCLVGALGSGGSMWGTSKFLAMLFPALYANGGVDTRNSILLGRSSGRRHLSELRANAVSPALDRKHFDELRRLTAAEALHATHQLLNRSHRRFTPPRTGTTYKVGDTWSKTRSGDKVVTIFPDKRHCYIKNVYNEEWLFSFEERLTSAREEPVPAEELTDLSSYAWGRRTVDEVLSRQIDHEQRRSLLPSRPDPAIQSSVEMLR</sequence>
<evidence type="ECO:0000313" key="3">
    <source>
        <dbReference type="Proteomes" id="UP000290174"/>
    </source>
</evidence>
<dbReference type="AlphaFoldDB" id="A0A4Q0Q4Z7"/>
<evidence type="ECO:0000256" key="1">
    <source>
        <dbReference type="SAM" id="MobiDB-lite"/>
    </source>
</evidence>
<reference evidence="2 3" key="1">
    <citation type="submission" date="2018-11" db="EMBL/GenBank/DDBJ databases">
        <title>Bradyrhizobium sp. nov., isolated from effective nodules of peanut in China.</title>
        <authorList>
            <person name="Li Y."/>
        </authorList>
    </citation>
    <scope>NUCLEOTIDE SEQUENCE [LARGE SCALE GENOMIC DNA]</scope>
    <source>
        <strain evidence="2 3">CCBAU 51770</strain>
    </source>
</reference>
<dbReference type="EMBL" id="RKMK01000107">
    <property type="protein sequence ID" value="RXG83633.1"/>
    <property type="molecule type" value="Genomic_DNA"/>
</dbReference>
<comment type="caution">
    <text evidence="2">The sequence shown here is derived from an EMBL/GenBank/DDBJ whole genome shotgun (WGS) entry which is preliminary data.</text>
</comment>
<protein>
    <submittedName>
        <fullName evidence="2">Uncharacterized protein</fullName>
    </submittedName>
</protein>